<keyword evidence="4" id="KW-0788">Thiol protease</keyword>
<name>K6WZY7_9MICO</name>
<keyword evidence="2" id="KW-0645">Protease</keyword>
<sequence length="202" mass="21842">MRKYLVAAIAAALLLPATAQTAAAKTNDNTTLRASSVAASTPTRAQALSLQRTAAFNLANRMAAQAPTANWRQKSRNADLLSQRMRLPNISHQERAIAIGRTQLGTRYRWGGTTPAGFDCSGFTRYAFGKAGKNLPRTAAQQKRAVRAVSTPRVGDLVFLGGRNPHHVGIYMGNNRMLHSPRSGKSVEVARIWAKATYGRVA</sequence>
<dbReference type="eggNOG" id="COG0791">
    <property type="taxonomic scope" value="Bacteria"/>
</dbReference>
<dbReference type="GO" id="GO:0006508">
    <property type="term" value="P:proteolysis"/>
    <property type="evidence" value="ECO:0007669"/>
    <property type="project" value="UniProtKB-KW"/>
</dbReference>
<evidence type="ECO:0000256" key="2">
    <source>
        <dbReference type="ARBA" id="ARBA00022670"/>
    </source>
</evidence>
<evidence type="ECO:0000256" key="5">
    <source>
        <dbReference type="SAM" id="SignalP"/>
    </source>
</evidence>
<organism evidence="7 8">
    <name type="scientific">Kineosphaera limosa NBRC 100340</name>
    <dbReference type="NCBI Taxonomy" id="1184609"/>
    <lineage>
        <taxon>Bacteria</taxon>
        <taxon>Bacillati</taxon>
        <taxon>Actinomycetota</taxon>
        <taxon>Actinomycetes</taxon>
        <taxon>Micrococcales</taxon>
        <taxon>Dermatophilaceae</taxon>
        <taxon>Kineosphaera</taxon>
    </lineage>
</organism>
<dbReference type="Gene3D" id="3.90.1720.10">
    <property type="entry name" value="endopeptidase domain like (from Nostoc punctiforme)"/>
    <property type="match status" value="1"/>
</dbReference>
<proteinExistence type="inferred from homology"/>
<gene>
    <name evidence="7" type="ORF">KILIM_078_00090</name>
</gene>
<dbReference type="InterPro" id="IPR051202">
    <property type="entry name" value="Peptidase_C40"/>
</dbReference>
<evidence type="ECO:0000256" key="4">
    <source>
        <dbReference type="ARBA" id="ARBA00022807"/>
    </source>
</evidence>
<dbReference type="Proteomes" id="UP000008366">
    <property type="component" value="Unassembled WGS sequence"/>
</dbReference>
<protein>
    <recommendedName>
        <fullName evidence="6">NlpC/P60 domain-containing protein</fullName>
    </recommendedName>
</protein>
<evidence type="ECO:0000313" key="7">
    <source>
        <dbReference type="EMBL" id="GAB97677.1"/>
    </source>
</evidence>
<dbReference type="InterPro" id="IPR000064">
    <property type="entry name" value="NLP_P60_dom"/>
</dbReference>
<dbReference type="PANTHER" id="PTHR47053">
    <property type="entry name" value="MUREIN DD-ENDOPEPTIDASE MEPH-RELATED"/>
    <property type="match status" value="1"/>
</dbReference>
<accession>K6WZY7</accession>
<evidence type="ECO:0000256" key="3">
    <source>
        <dbReference type="ARBA" id="ARBA00022801"/>
    </source>
</evidence>
<comment type="similarity">
    <text evidence="1">Belongs to the peptidase C40 family.</text>
</comment>
<keyword evidence="8" id="KW-1185">Reference proteome</keyword>
<reference evidence="7 8" key="1">
    <citation type="submission" date="2012-08" db="EMBL/GenBank/DDBJ databases">
        <title>Whole genome shotgun sequence of Kineosphaera limosa NBRC 100340.</title>
        <authorList>
            <person name="Yoshida I."/>
            <person name="Isaki S."/>
            <person name="Hosoyama A."/>
            <person name="Tsuchikane K."/>
            <person name="Katsumata H."/>
            <person name="Ando Y."/>
            <person name="Ohji S."/>
            <person name="Hamada M."/>
            <person name="Tamura T."/>
            <person name="Yamazoe A."/>
            <person name="Yamazaki S."/>
            <person name="Fujita N."/>
        </authorList>
    </citation>
    <scope>NUCLEOTIDE SEQUENCE [LARGE SCALE GENOMIC DNA]</scope>
    <source>
        <strain evidence="7 8">NBRC 100340</strain>
    </source>
</reference>
<dbReference type="RefSeq" id="WP_006594209.1">
    <property type="nucleotide sequence ID" value="NZ_BAHD01000078.1"/>
</dbReference>
<comment type="caution">
    <text evidence="7">The sequence shown here is derived from an EMBL/GenBank/DDBJ whole genome shotgun (WGS) entry which is preliminary data.</text>
</comment>
<keyword evidence="5" id="KW-0732">Signal</keyword>
<evidence type="ECO:0000313" key="8">
    <source>
        <dbReference type="Proteomes" id="UP000008366"/>
    </source>
</evidence>
<dbReference type="AlphaFoldDB" id="K6WZY7"/>
<evidence type="ECO:0000259" key="6">
    <source>
        <dbReference type="PROSITE" id="PS51935"/>
    </source>
</evidence>
<dbReference type="EMBL" id="BAHD01000078">
    <property type="protein sequence ID" value="GAB97677.1"/>
    <property type="molecule type" value="Genomic_DNA"/>
</dbReference>
<dbReference type="InterPro" id="IPR038765">
    <property type="entry name" value="Papain-like_cys_pep_sf"/>
</dbReference>
<keyword evidence="3" id="KW-0378">Hydrolase</keyword>
<evidence type="ECO:0000256" key="1">
    <source>
        <dbReference type="ARBA" id="ARBA00007074"/>
    </source>
</evidence>
<dbReference type="Pfam" id="PF00877">
    <property type="entry name" value="NLPC_P60"/>
    <property type="match status" value="1"/>
</dbReference>
<dbReference type="SUPFAM" id="SSF54001">
    <property type="entry name" value="Cysteine proteinases"/>
    <property type="match status" value="1"/>
</dbReference>
<feature type="signal peptide" evidence="5">
    <location>
        <begin position="1"/>
        <end position="19"/>
    </location>
</feature>
<feature type="chain" id="PRO_5038944046" description="NlpC/P60 domain-containing protein" evidence="5">
    <location>
        <begin position="20"/>
        <end position="202"/>
    </location>
</feature>
<dbReference type="PROSITE" id="PS51935">
    <property type="entry name" value="NLPC_P60"/>
    <property type="match status" value="1"/>
</dbReference>
<feature type="domain" description="NlpC/P60" evidence="6">
    <location>
        <begin position="90"/>
        <end position="202"/>
    </location>
</feature>
<dbReference type="PANTHER" id="PTHR47053:SF1">
    <property type="entry name" value="MUREIN DD-ENDOPEPTIDASE MEPH-RELATED"/>
    <property type="match status" value="1"/>
</dbReference>
<dbReference type="GO" id="GO:0008234">
    <property type="term" value="F:cysteine-type peptidase activity"/>
    <property type="evidence" value="ECO:0007669"/>
    <property type="project" value="UniProtKB-KW"/>
</dbReference>